<dbReference type="InterPro" id="IPR005124">
    <property type="entry name" value="V-ATPase_G"/>
</dbReference>
<feature type="domain" description="Rab3GAP catalytic subunit conserved" evidence="13">
    <location>
        <begin position="684"/>
        <end position="848"/>
    </location>
</feature>
<dbReference type="FunFam" id="1.20.5.2950:FF:000001">
    <property type="entry name" value="V-type proton ATPase subunit G"/>
    <property type="match status" value="1"/>
</dbReference>
<dbReference type="GO" id="GO:0046961">
    <property type="term" value="F:proton-transporting ATPase activity, rotational mechanism"/>
    <property type="evidence" value="ECO:0007669"/>
    <property type="project" value="InterPro"/>
</dbReference>
<comment type="subcellular location">
    <subcellularLocation>
        <location evidence="2">Cytoplasm</location>
    </subcellularLocation>
</comment>
<dbReference type="InterPro" id="IPR045700">
    <property type="entry name" value="Rab3GAP1"/>
</dbReference>
<evidence type="ECO:0000256" key="10">
    <source>
        <dbReference type="ARBA" id="ARBA00022781"/>
    </source>
</evidence>
<evidence type="ECO:0000256" key="4">
    <source>
        <dbReference type="ARBA" id="ARBA00010066"/>
    </source>
</evidence>
<comment type="function">
    <text evidence="1">Catalytic subunit of the peripheral V1 complex of vacuolar ATPase (V-ATPase). V-ATPase is responsible for acidifying a variety of intracellular compartments in eukaryotic cells.</text>
</comment>
<dbReference type="Proteomes" id="UP001293254">
    <property type="component" value="Unassembled WGS sequence"/>
</dbReference>
<protein>
    <recommendedName>
        <fullName evidence="6">Rab3 GTPase-activating protein catalytic subunit</fullName>
    </recommendedName>
</protein>
<comment type="caution">
    <text evidence="14">The sequence shown here is derived from an EMBL/GenBank/DDBJ whole genome shotgun (WGS) entry which is preliminary data.</text>
</comment>
<evidence type="ECO:0000313" key="15">
    <source>
        <dbReference type="Proteomes" id="UP001293254"/>
    </source>
</evidence>
<proteinExistence type="inferred from homology"/>
<dbReference type="Pfam" id="PF03179">
    <property type="entry name" value="V-ATPase_G"/>
    <property type="match status" value="1"/>
</dbReference>
<sequence>MQSCLNILNMAASSSQNGIQLLLAAEQEAQHIVNAARTAKQARLKQAKEEAEREIAEFRAQMEAEYQRKLAESSGDSGANVKRLEVETEAKIEHLKTEASRISPDVVSMLLRHERVQVNGNSIFRISDSPSGDCESSDELENSEILFLRLLQLVSLCMAYNSNSKSNVDDDEEEEFEHFDDFTVASSWERFISEIEAVCRHWLADGPKNLLAKDAVQMDLLLVLYKVKSEFKYASKSYCMEYYFEKSSNGEAGDWNKQSHDLQLSFGVKDFLVIAPLSASGVVLDAPEASKLLSAVAIALSNCSCNWPAFVPVHDPSRKAYIGIQNMGTAFTRRFEADGIGSQVPVKLMHMEGLYELFVSKFAYAAVDLSMRHFKVHFKTKLTYRTLTYEDEDEAEGADADISATGEIFESENPGRMQWDDDCPWSEWYSAEDPVKGFELLAIWSERVAESSLDMAELENASPLEADSWFLYPSLPQNLDISDGNTIGFASQLRLLVKALEMSLEAQYMEDFLSVEKSGSENLSSSAVIPPPTVLDRVLKDLFHEVTEAQVGFSLDEHKSSRAIKGSPLYSLFGQFCLHALWFGNCNIRAIAVLWIEFVREVRWCWEESQPLPRMQSNGAIDLSTCLINQKLHMLAICINKKSLQGKAHDIGRHDDSAIAHLQENMQIQTKFSASHGAREGFSNNDRKSSFQVAGSMMLLKSYKIMHAPITQDPPPMTEDMHEERLQAAEALGDSFSFSAQLEKDILASDMSAFKAANPDAVFEDFIRWHSPKDWECDCSEKLEESRTYSMKESTIEWPPRGRLSERMSDMGNSWRKIWNEASPLPASEQKPLLDPNREGEKVLHYLETLRPHQLLSQMVCTAFRAAVDTLNQTSFGGLKQMTTKMGQLYITMASTLKYMQSNNMTSDSEIIEDLSRLCVTFEHVEKLIILAASLHRKFLQAPHLAEAIFSDYSDYYLQETGMCSSQADKRKEFDKTQEIQLQDRNIIAGMFTPPTATQSWRNVVSMGNLLNGHEPISRGIIFSKRDRANGSYFDSSPKFHQQEIETYRMYVSQTSNDLRVALSVASCD</sequence>
<accession>A0AAE2CQR6</accession>
<dbReference type="Pfam" id="PF13890">
    <property type="entry name" value="Rab3-GTPase_cat"/>
    <property type="match status" value="1"/>
</dbReference>
<name>A0AAE2CQR6_9LAMI</name>
<evidence type="ECO:0000256" key="7">
    <source>
        <dbReference type="ARBA" id="ARBA00022448"/>
    </source>
</evidence>
<evidence type="ECO:0000256" key="8">
    <source>
        <dbReference type="ARBA" id="ARBA00022468"/>
    </source>
</evidence>
<comment type="similarity">
    <text evidence="4">Belongs to the V-ATPase G subunit family.</text>
</comment>
<evidence type="ECO:0000256" key="2">
    <source>
        <dbReference type="ARBA" id="ARBA00004496"/>
    </source>
</evidence>
<gene>
    <name evidence="14" type="ORF">Salat_0869600</name>
</gene>
<evidence type="ECO:0000256" key="6">
    <source>
        <dbReference type="ARBA" id="ARBA00015817"/>
    </source>
</evidence>
<reference evidence="14" key="2">
    <citation type="journal article" date="2024" name="Plant">
        <title>Genomic evolution and insights into agronomic trait innovations of Sesamum species.</title>
        <authorList>
            <person name="Miao H."/>
            <person name="Wang L."/>
            <person name="Qu L."/>
            <person name="Liu H."/>
            <person name="Sun Y."/>
            <person name="Le M."/>
            <person name="Wang Q."/>
            <person name="Wei S."/>
            <person name="Zheng Y."/>
            <person name="Lin W."/>
            <person name="Duan Y."/>
            <person name="Cao H."/>
            <person name="Xiong S."/>
            <person name="Wang X."/>
            <person name="Wei L."/>
            <person name="Li C."/>
            <person name="Ma Q."/>
            <person name="Ju M."/>
            <person name="Zhao R."/>
            <person name="Li G."/>
            <person name="Mu C."/>
            <person name="Tian Q."/>
            <person name="Mei H."/>
            <person name="Zhang T."/>
            <person name="Gao T."/>
            <person name="Zhang H."/>
        </authorList>
    </citation>
    <scope>NUCLEOTIDE SEQUENCE</scope>
    <source>
        <strain evidence="14">3651</strain>
    </source>
</reference>
<keyword evidence="8" id="KW-0343">GTPase activation</keyword>
<evidence type="ECO:0000256" key="11">
    <source>
        <dbReference type="ARBA" id="ARBA00023065"/>
    </source>
</evidence>
<dbReference type="PANTHER" id="PTHR21422">
    <property type="entry name" value="RAB3 GTPASE-ACTIVATING PROTEIN CATALYTIC SUBUNIT"/>
    <property type="match status" value="1"/>
</dbReference>
<dbReference type="AlphaFoldDB" id="A0AAE2CQR6"/>
<evidence type="ECO:0000256" key="12">
    <source>
        <dbReference type="SAM" id="Coils"/>
    </source>
</evidence>
<keyword evidence="11" id="KW-0406">Ion transport</keyword>
<comment type="subunit">
    <text evidence="5">V-ATPase is a heteromultimeric enzyme composed of a peripheral catalytic V1 complex (components A to H) attached to an integral membrane V0 proton pore complex (components: a, c, c', c'' and d).</text>
</comment>
<comment type="similarity">
    <text evidence="3">Belongs to the Rab3-GAP catalytic subunit family.</text>
</comment>
<keyword evidence="7" id="KW-0813">Transport</keyword>
<keyword evidence="9" id="KW-0963">Cytoplasm</keyword>
<feature type="coiled-coil region" evidence="12">
    <location>
        <begin position="34"/>
        <end position="68"/>
    </location>
</feature>
<dbReference type="NCBIfam" id="TIGR01147">
    <property type="entry name" value="V_ATP_synt_G"/>
    <property type="match status" value="1"/>
</dbReference>
<reference evidence="14" key="1">
    <citation type="submission" date="2020-06" db="EMBL/GenBank/DDBJ databases">
        <authorList>
            <person name="Li T."/>
            <person name="Hu X."/>
            <person name="Zhang T."/>
            <person name="Song X."/>
            <person name="Zhang H."/>
            <person name="Dai N."/>
            <person name="Sheng W."/>
            <person name="Hou X."/>
            <person name="Wei L."/>
        </authorList>
    </citation>
    <scope>NUCLEOTIDE SEQUENCE</scope>
    <source>
        <strain evidence="14">3651</strain>
        <tissue evidence="14">Leaf</tissue>
    </source>
</reference>
<dbReference type="GO" id="GO:0005096">
    <property type="term" value="F:GTPase activator activity"/>
    <property type="evidence" value="ECO:0007669"/>
    <property type="project" value="UniProtKB-KW"/>
</dbReference>
<dbReference type="Gene3D" id="1.20.5.2950">
    <property type="match status" value="1"/>
</dbReference>
<organism evidence="14 15">
    <name type="scientific">Sesamum alatum</name>
    <dbReference type="NCBI Taxonomy" id="300844"/>
    <lineage>
        <taxon>Eukaryota</taxon>
        <taxon>Viridiplantae</taxon>
        <taxon>Streptophyta</taxon>
        <taxon>Embryophyta</taxon>
        <taxon>Tracheophyta</taxon>
        <taxon>Spermatophyta</taxon>
        <taxon>Magnoliopsida</taxon>
        <taxon>eudicotyledons</taxon>
        <taxon>Gunneridae</taxon>
        <taxon>Pentapetalae</taxon>
        <taxon>asterids</taxon>
        <taxon>lamiids</taxon>
        <taxon>Lamiales</taxon>
        <taxon>Pedaliaceae</taxon>
        <taxon>Sesamum</taxon>
    </lineage>
</organism>
<evidence type="ECO:0000256" key="3">
    <source>
        <dbReference type="ARBA" id="ARBA00008856"/>
    </source>
</evidence>
<keyword evidence="12" id="KW-0175">Coiled coil</keyword>
<dbReference type="GO" id="GO:0016471">
    <property type="term" value="C:vacuolar proton-transporting V-type ATPase complex"/>
    <property type="evidence" value="ECO:0007669"/>
    <property type="project" value="InterPro"/>
</dbReference>
<dbReference type="CDD" id="cd06503">
    <property type="entry name" value="ATP-synt_Fo_b"/>
    <property type="match status" value="1"/>
</dbReference>
<evidence type="ECO:0000313" key="14">
    <source>
        <dbReference type="EMBL" id="KAK4431076.1"/>
    </source>
</evidence>
<evidence type="ECO:0000256" key="9">
    <source>
        <dbReference type="ARBA" id="ARBA00022490"/>
    </source>
</evidence>
<evidence type="ECO:0000259" key="13">
    <source>
        <dbReference type="Pfam" id="PF13890"/>
    </source>
</evidence>
<evidence type="ECO:0000256" key="1">
    <source>
        <dbReference type="ARBA" id="ARBA00003847"/>
    </source>
</evidence>
<keyword evidence="10" id="KW-0375">Hydrogen ion transport</keyword>
<keyword evidence="15" id="KW-1185">Reference proteome</keyword>
<dbReference type="InterPro" id="IPR026147">
    <property type="entry name" value="Rab3GAP1_conserved"/>
</dbReference>
<dbReference type="EMBL" id="JACGWO010000003">
    <property type="protein sequence ID" value="KAK4431076.1"/>
    <property type="molecule type" value="Genomic_DNA"/>
</dbReference>
<evidence type="ECO:0000256" key="5">
    <source>
        <dbReference type="ARBA" id="ARBA00011196"/>
    </source>
</evidence>
<dbReference type="PANTHER" id="PTHR21422:SF9">
    <property type="entry name" value="RAB3 GTPASE-ACTIVATING PROTEIN CATALYTIC SUBUNIT"/>
    <property type="match status" value="1"/>
</dbReference>